<proteinExistence type="predicted"/>
<dbReference type="Proteomes" id="UP000694300">
    <property type="component" value="Unassembled WGS sequence"/>
</dbReference>
<evidence type="ECO:0000313" key="2">
    <source>
        <dbReference type="EMBL" id="MBW0130938.1"/>
    </source>
</evidence>
<keyword evidence="3" id="KW-1185">Reference proteome</keyword>
<organism evidence="2 3">
    <name type="scientific">Pseudonocardia oceani</name>
    <dbReference type="NCBI Taxonomy" id="2792013"/>
    <lineage>
        <taxon>Bacteria</taxon>
        <taxon>Bacillati</taxon>
        <taxon>Actinomycetota</taxon>
        <taxon>Actinomycetes</taxon>
        <taxon>Pseudonocardiales</taxon>
        <taxon>Pseudonocardiaceae</taxon>
        <taxon>Pseudonocardia</taxon>
    </lineage>
</organism>
<dbReference type="Pfam" id="PF00296">
    <property type="entry name" value="Bac_luciferase"/>
    <property type="match status" value="1"/>
</dbReference>
<dbReference type="InterPro" id="IPR011251">
    <property type="entry name" value="Luciferase-like_dom"/>
</dbReference>
<evidence type="ECO:0000313" key="3">
    <source>
        <dbReference type="Proteomes" id="UP000694300"/>
    </source>
</evidence>
<feature type="domain" description="Luciferase-like" evidence="1">
    <location>
        <begin position="20"/>
        <end position="304"/>
    </location>
</feature>
<name>A0ABS6UFD9_9PSEU</name>
<evidence type="ECO:0000259" key="1">
    <source>
        <dbReference type="Pfam" id="PF00296"/>
    </source>
</evidence>
<sequence>MTAPPRTPRVRRFGVGLYTGQKAGGADYADAAPLAVAAEEAGFDSFWVTEHHGLPDGYLPSPLVLAAALSSVTSRIALGTGVLLAPLHHPVRLAEDAAVVDRLSGGRLLLGLGIGYAEHEYRAFGVDPATRGARLDALLAALRDAWTGEPFDSPGLGLAGVRITPTPTGHLPIWIGGYAPRAVRRAGLLADGHLVGKGERHIVTAASEQLAQVRDPADPGFTRAVNVTCVLDTDDGGGTAARRAFAGQQRVYERMQAGREVYAGLVPDPEGAGSTGGDGLTAGGIDRHIQASGDPDQVTATLLTLLDDLAAWADVHLVLRFLFPDPDLDAQLRRVRAFGEQVLPALRTHHAPEVHP</sequence>
<protein>
    <submittedName>
        <fullName evidence="2">LLM class flavin-dependent oxidoreductase</fullName>
    </submittedName>
</protein>
<dbReference type="PANTHER" id="PTHR30137">
    <property type="entry name" value="LUCIFERASE-LIKE MONOOXYGENASE"/>
    <property type="match status" value="1"/>
</dbReference>
<dbReference type="EMBL" id="JADQDF010000001">
    <property type="protein sequence ID" value="MBW0130938.1"/>
    <property type="molecule type" value="Genomic_DNA"/>
</dbReference>
<comment type="caution">
    <text evidence="2">The sequence shown here is derived from an EMBL/GenBank/DDBJ whole genome shotgun (WGS) entry which is preliminary data.</text>
</comment>
<gene>
    <name evidence="2" type="ORF">I4I82_25150</name>
</gene>
<accession>A0ABS6UFD9</accession>
<dbReference type="RefSeq" id="WP_218596074.1">
    <property type="nucleotide sequence ID" value="NZ_JADQDE010000007.1"/>
</dbReference>
<reference evidence="2 3" key="1">
    <citation type="submission" date="2020-11" db="EMBL/GenBank/DDBJ databases">
        <title>Pseudonocardia abyssalis sp. nov. and Pseudonocardia oceani sp. nov., description and phylogenomic analysis of two novel actinomycetes isolated from the deep Southern Ocean.</title>
        <authorList>
            <person name="Parra J."/>
        </authorList>
    </citation>
    <scope>NUCLEOTIDE SEQUENCE [LARGE SCALE GENOMIC DNA]</scope>
    <source>
        <strain evidence="3">KRD185</strain>
    </source>
</reference>
<dbReference type="PANTHER" id="PTHR30137:SF6">
    <property type="entry name" value="LUCIFERASE-LIKE MONOOXYGENASE"/>
    <property type="match status" value="1"/>
</dbReference>
<dbReference type="InterPro" id="IPR050766">
    <property type="entry name" value="Bact_Lucif_Oxidored"/>
</dbReference>